<sequence length="139" mass="14725">MSKIHTTVRVGVDGSLTLPAFFMRGMGYEPGEEVPITTPANQYICDCDANSLLVTRTCDDAECTGYTSSGMELNLPAALLSEASIPVGEEVAVLAADGALIIVPSTEELRELSVELCCLLNELGISPLTIPPAGKWRLP</sequence>
<comment type="caution">
    <text evidence="1">The sequence shown here is derived from an EMBL/GenBank/DDBJ whole genome shotgun (WGS) entry which is preliminary data.</text>
</comment>
<reference evidence="1 2" key="1">
    <citation type="submission" date="2018-08" db="EMBL/GenBank/DDBJ databases">
        <title>A genome reference for cultivated species of the human gut microbiota.</title>
        <authorList>
            <person name="Zou Y."/>
            <person name="Xue W."/>
            <person name="Luo G."/>
        </authorList>
    </citation>
    <scope>NUCLEOTIDE SEQUENCE [LARGE SCALE GENOMIC DNA]</scope>
    <source>
        <strain evidence="1 2">TF05-12AC</strain>
    </source>
</reference>
<organism evidence="1 2">
    <name type="scientific">Anaerotruncus colihominis</name>
    <dbReference type="NCBI Taxonomy" id="169435"/>
    <lineage>
        <taxon>Bacteria</taxon>
        <taxon>Bacillati</taxon>
        <taxon>Bacillota</taxon>
        <taxon>Clostridia</taxon>
        <taxon>Eubacteriales</taxon>
        <taxon>Oscillospiraceae</taxon>
        <taxon>Anaerotruncus</taxon>
    </lineage>
</organism>
<evidence type="ECO:0000313" key="2">
    <source>
        <dbReference type="Proteomes" id="UP000260828"/>
    </source>
</evidence>
<dbReference type="EMBL" id="QVME01000005">
    <property type="protein sequence ID" value="RGE67352.1"/>
    <property type="molecule type" value="Genomic_DNA"/>
</dbReference>
<dbReference type="GeneID" id="63973835"/>
<dbReference type="Proteomes" id="UP000260828">
    <property type="component" value="Unassembled WGS sequence"/>
</dbReference>
<dbReference type="RefSeq" id="WP_007492893.1">
    <property type="nucleotide sequence ID" value="NZ_QVME01000005.1"/>
</dbReference>
<gene>
    <name evidence="1" type="ORF">DXC40_11175</name>
</gene>
<evidence type="ECO:0000313" key="1">
    <source>
        <dbReference type="EMBL" id="RGE67352.1"/>
    </source>
</evidence>
<dbReference type="AlphaFoldDB" id="A0A3E3IK19"/>
<name>A0A3E3IK19_9FIRM</name>
<proteinExistence type="predicted"/>
<protein>
    <submittedName>
        <fullName evidence="1">Uncharacterized protein</fullName>
    </submittedName>
</protein>
<accession>A0A3E3IK19</accession>